<dbReference type="InterPro" id="IPR003593">
    <property type="entry name" value="AAA+_ATPase"/>
</dbReference>
<keyword evidence="3" id="KW-0536">Nodulation</keyword>
<dbReference type="Pfam" id="PF00005">
    <property type="entry name" value="ABC_tran"/>
    <property type="match status" value="1"/>
</dbReference>
<comment type="similarity">
    <text evidence="1">Belongs to the ABC transporter superfamily.</text>
</comment>
<dbReference type="InterPro" id="IPR017871">
    <property type="entry name" value="ABC_transporter-like_CS"/>
</dbReference>
<proteinExistence type="inferred from homology"/>
<evidence type="ECO:0000256" key="3">
    <source>
        <dbReference type="ARBA" id="ARBA00022458"/>
    </source>
</evidence>
<dbReference type="InterPro" id="IPR025302">
    <property type="entry name" value="DrrA1/2-like_C"/>
</dbReference>
<dbReference type="EMBL" id="JAKEVZ010000001">
    <property type="protein sequence ID" value="MCF1749903.1"/>
    <property type="molecule type" value="Genomic_DNA"/>
</dbReference>
<gene>
    <name evidence="7" type="ORF">L0U89_02370</name>
</gene>
<name>A0ABS9BSI5_9BACT</name>
<protein>
    <submittedName>
        <fullName evidence="7">ATP-binding cassette domain-containing protein</fullName>
    </submittedName>
</protein>
<dbReference type="SMART" id="SM00382">
    <property type="entry name" value="AAA"/>
    <property type="match status" value="1"/>
</dbReference>
<evidence type="ECO:0000259" key="6">
    <source>
        <dbReference type="PROSITE" id="PS50893"/>
    </source>
</evidence>
<dbReference type="Proteomes" id="UP001201449">
    <property type="component" value="Unassembled WGS sequence"/>
</dbReference>
<reference evidence="7 8" key="1">
    <citation type="submission" date="2022-01" db="EMBL/GenBank/DDBJ databases">
        <title>Mariniradius saccharolyticus sp. nov., isolated from sediment of a river.</title>
        <authorList>
            <person name="Liu H."/>
        </authorList>
    </citation>
    <scope>NUCLEOTIDE SEQUENCE [LARGE SCALE GENOMIC DNA]</scope>
    <source>
        <strain evidence="7 8">RY-2</strain>
    </source>
</reference>
<dbReference type="PANTHER" id="PTHR42711:SF5">
    <property type="entry name" value="ABC TRANSPORTER ATP-BINDING PROTEIN NATA"/>
    <property type="match status" value="1"/>
</dbReference>
<feature type="domain" description="ABC transporter" evidence="6">
    <location>
        <begin position="4"/>
        <end position="231"/>
    </location>
</feature>
<keyword evidence="2" id="KW-0813">Transport</keyword>
<organism evidence="7 8">
    <name type="scientific">Mariniradius sediminis</name>
    <dbReference type="NCBI Taxonomy" id="2909237"/>
    <lineage>
        <taxon>Bacteria</taxon>
        <taxon>Pseudomonadati</taxon>
        <taxon>Bacteroidota</taxon>
        <taxon>Cytophagia</taxon>
        <taxon>Cytophagales</taxon>
        <taxon>Cyclobacteriaceae</taxon>
        <taxon>Mariniradius</taxon>
    </lineage>
</organism>
<dbReference type="PROSITE" id="PS50893">
    <property type="entry name" value="ABC_TRANSPORTER_2"/>
    <property type="match status" value="1"/>
</dbReference>
<evidence type="ECO:0000313" key="7">
    <source>
        <dbReference type="EMBL" id="MCF1749903.1"/>
    </source>
</evidence>
<dbReference type="PANTHER" id="PTHR42711">
    <property type="entry name" value="ABC TRANSPORTER ATP-BINDING PROTEIN"/>
    <property type="match status" value="1"/>
</dbReference>
<dbReference type="InterPro" id="IPR003439">
    <property type="entry name" value="ABC_transporter-like_ATP-bd"/>
</dbReference>
<evidence type="ECO:0000256" key="2">
    <source>
        <dbReference type="ARBA" id="ARBA00022448"/>
    </source>
</evidence>
<sequence>MSILSIQNLSKRYGNTKALSNISLEIPRGSIFGLLGPNGAGKTTLIRIINQIIEADSGLILFNDTLLNPHHIAKIGYLPEERGLYKKMKVGDQLRYFAKLKGMPGPIANEKVQFWLKKLDILSWQEKRIDDLSKGMAQKVQFITTVIHEPELLILDEPFSGFDPVNAEIIRNEILELKENGTTLVISTHRMESVEQLCDQIAMIYRSEKILDGKLRDIKQAFRPNEFQVQLKTDALDALQYHPLRFEDGVAEFNVSLEGETTNEVLSRLMALGQVVGFKEILPSMEEIFIQQVKKHTHE</sequence>
<keyword evidence="5 7" id="KW-0067">ATP-binding</keyword>
<evidence type="ECO:0000256" key="1">
    <source>
        <dbReference type="ARBA" id="ARBA00005417"/>
    </source>
</evidence>
<accession>A0ABS9BSI5</accession>
<keyword evidence="8" id="KW-1185">Reference proteome</keyword>
<evidence type="ECO:0000256" key="4">
    <source>
        <dbReference type="ARBA" id="ARBA00022741"/>
    </source>
</evidence>
<evidence type="ECO:0000313" key="8">
    <source>
        <dbReference type="Proteomes" id="UP001201449"/>
    </source>
</evidence>
<comment type="caution">
    <text evidence="7">The sequence shown here is derived from an EMBL/GenBank/DDBJ whole genome shotgun (WGS) entry which is preliminary data.</text>
</comment>
<dbReference type="Pfam" id="PF13732">
    <property type="entry name" value="DrrA1-3_C"/>
    <property type="match status" value="1"/>
</dbReference>
<keyword evidence="4" id="KW-0547">Nucleotide-binding</keyword>
<dbReference type="InterPro" id="IPR027417">
    <property type="entry name" value="P-loop_NTPase"/>
</dbReference>
<evidence type="ECO:0000256" key="5">
    <source>
        <dbReference type="ARBA" id="ARBA00022840"/>
    </source>
</evidence>
<dbReference type="RefSeq" id="WP_234860043.1">
    <property type="nucleotide sequence ID" value="NZ_JAKEVZ010000001.1"/>
</dbReference>
<dbReference type="GO" id="GO:0005524">
    <property type="term" value="F:ATP binding"/>
    <property type="evidence" value="ECO:0007669"/>
    <property type="project" value="UniProtKB-KW"/>
</dbReference>
<dbReference type="SUPFAM" id="SSF52540">
    <property type="entry name" value="P-loop containing nucleoside triphosphate hydrolases"/>
    <property type="match status" value="1"/>
</dbReference>
<dbReference type="PROSITE" id="PS00211">
    <property type="entry name" value="ABC_TRANSPORTER_1"/>
    <property type="match status" value="1"/>
</dbReference>
<dbReference type="InterPro" id="IPR050763">
    <property type="entry name" value="ABC_transporter_ATP-binding"/>
</dbReference>
<dbReference type="Gene3D" id="3.40.50.300">
    <property type="entry name" value="P-loop containing nucleotide triphosphate hydrolases"/>
    <property type="match status" value="1"/>
</dbReference>